<organism evidence="2 3">
    <name type="scientific">Pristionchus entomophagus</name>
    <dbReference type="NCBI Taxonomy" id="358040"/>
    <lineage>
        <taxon>Eukaryota</taxon>
        <taxon>Metazoa</taxon>
        <taxon>Ecdysozoa</taxon>
        <taxon>Nematoda</taxon>
        <taxon>Chromadorea</taxon>
        <taxon>Rhabditida</taxon>
        <taxon>Rhabditina</taxon>
        <taxon>Diplogasteromorpha</taxon>
        <taxon>Diplogasteroidea</taxon>
        <taxon>Neodiplogasteridae</taxon>
        <taxon>Pristionchus</taxon>
    </lineage>
</organism>
<keyword evidence="3" id="KW-1185">Reference proteome</keyword>
<accession>A0AAV5TAS9</accession>
<dbReference type="InterPro" id="IPR013083">
    <property type="entry name" value="Znf_RING/FYVE/PHD"/>
</dbReference>
<protein>
    <recommendedName>
        <fullName evidence="4">RING-type domain-containing protein</fullName>
    </recommendedName>
</protein>
<name>A0AAV5TAS9_9BILA</name>
<dbReference type="Gene3D" id="3.30.40.10">
    <property type="entry name" value="Zinc/RING finger domain, C3HC4 (zinc finger)"/>
    <property type="match status" value="1"/>
</dbReference>
<sequence>MRGMLKRECILLNDIPEDTDIDDDDVIDDEHHYVSLATVISDLNSLVLRKDKRDRGAKRVKPRYRFIDEILKPVFVPSPRTRGIERDDDPKDDETRSPAPARVMSIPNEMTTGLPLASVPPRLHAAPRLACFPPTWEIHAKGSLRLLGQDMSSCVIAKEYGEELRLFTVEDCSSTHPLRLLLPFPTLDEKPPIIHSADVDHCEICDGEMDMRSDVRLSHLFAFSCPHIFCSGCWLAHISESIHNRKLPAACLQPSCPLTVSFSAAKGLLSSRSNETYELTTIDVLKAVERLITCPECKRLLYTNRSLSVACPCGASLCSQCSSISSLLSVTSLRSSKSP</sequence>
<evidence type="ECO:0000313" key="3">
    <source>
        <dbReference type="Proteomes" id="UP001432027"/>
    </source>
</evidence>
<reference evidence="2" key="1">
    <citation type="submission" date="2023-10" db="EMBL/GenBank/DDBJ databases">
        <title>Genome assembly of Pristionchus species.</title>
        <authorList>
            <person name="Yoshida K."/>
            <person name="Sommer R.J."/>
        </authorList>
    </citation>
    <scope>NUCLEOTIDE SEQUENCE</scope>
    <source>
        <strain evidence="2">RS0144</strain>
    </source>
</reference>
<feature type="region of interest" description="Disordered" evidence="1">
    <location>
        <begin position="78"/>
        <end position="100"/>
    </location>
</feature>
<dbReference type="SUPFAM" id="SSF57850">
    <property type="entry name" value="RING/U-box"/>
    <property type="match status" value="1"/>
</dbReference>
<dbReference type="AlphaFoldDB" id="A0AAV5TAS9"/>
<dbReference type="EMBL" id="BTSX01000004">
    <property type="protein sequence ID" value="GMS92260.1"/>
    <property type="molecule type" value="Genomic_DNA"/>
</dbReference>
<feature type="compositionally biased region" description="Basic and acidic residues" evidence="1">
    <location>
        <begin position="82"/>
        <end position="96"/>
    </location>
</feature>
<gene>
    <name evidence="2" type="ORF">PENTCL1PPCAC_14435</name>
</gene>
<dbReference type="Proteomes" id="UP001432027">
    <property type="component" value="Unassembled WGS sequence"/>
</dbReference>
<evidence type="ECO:0008006" key="4">
    <source>
        <dbReference type="Google" id="ProtNLM"/>
    </source>
</evidence>
<evidence type="ECO:0000256" key="1">
    <source>
        <dbReference type="SAM" id="MobiDB-lite"/>
    </source>
</evidence>
<comment type="caution">
    <text evidence="2">The sequence shown here is derived from an EMBL/GenBank/DDBJ whole genome shotgun (WGS) entry which is preliminary data.</text>
</comment>
<proteinExistence type="predicted"/>
<evidence type="ECO:0000313" key="2">
    <source>
        <dbReference type="EMBL" id="GMS92260.1"/>
    </source>
</evidence>